<protein>
    <submittedName>
        <fullName evidence="1">Uncharacterized protein</fullName>
    </submittedName>
</protein>
<reference evidence="1" key="1">
    <citation type="journal article" date="2013" name="J. Plant Res.">
        <title>Effect of fungi and light on seed germination of three Opuntia species from semiarid lands of central Mexico.</title>
        <authorList>
            <person name="Delgado-Sanchez P."/>
            <person name="Jimenez-Bremont J.F."/>
            <person name="Guerrero-Gonzalez Mde L."/>
            <person name="Flores J."/>
        </authorList>
    </citation>
    <scope>NUCLEOTIDE SEQUENCE</scope>
    <source>
        <tissue evidence="1">Cladode</tissue>
    </source>
</reference>
<proteinExistence type="predicted"/>
<name>A0A7C9F1S8_OPUST</name>
<accession>A0A7C9F1S8</accession>
<organism evidence="1">
    <name type="scientific">Opuntia streptacantha</name>
    <name type="common">Prickly pear cactus</name>
    <name type="synonym">Opuntia cardona</name>
    <dbReference type="NCBI Taxonomy" id="393608"/>
    <lineage>
        <taxon>Eukaryota</taxon>
        <taxon>Viridiplantae</taxon>
        <taxon>Streptophyta</taxon>
        <taxon>Embryophyta</taxon>
        <taxon>Tracheophyta</taxon>
        <taxon>Spermatophyta</taxon>
        <taxon>Magnoliopsida</taxon>
        <taxon>eudicotyledons</taxon>
        <taxon>Gunneridae</taxon>
        <taxon>Pentapetalae</taxon>
        <taxon>Caryophyllales</taxon>
        <taxon>Cactineae</taxon>
        <taxon>Cactaceae</taxon>
        <taxon>Opuntioideae</taxon>
        <taxon>Opuntia</taxon>
    </lineage>
</organism>
<reference evidence="1" key="2">
    <citation type="submission" date="2020-07" db="EMBL/GenBank/DDBJ databases">
        <authorList>
            <person name="Vera ALvarez R."/>
            <person name="Arias-Moreno D.M."/>
            <person name="Jimenez-Jacinto V."/>
            <person name="Jimenez-Bremont J.F."/>
            <person name="Swaminathan K."/>
            <person name="Moose S.P."/>
            <person name="Guerrero-Gonzalez M.L."/>
            <person name="Marino-Ramirez L."/>
            <person name="Landsman D."/>
            <person name="Rodriguez-Kessler M."/>
            <person name="Delgado-Sanchez P."/>
        </authorList>
    </citation>
    <scope>NUCLEOTIDE SEQUENCE</scope>
    <source>
        <tissue evidence="1">Cladode</tissue>
    </source>
</reference>
<dbReference type="AlphaFoldDB" id="A0A7C9F1S8"/>
<evidence type="ECO:0000313" key="1">
    <source>
        <dbReference type="EMBL" id="MBA4680163.1"/>
    </source>
</evidence>
<dbReference type="EMBL" id="GISG01285965">
    <property type="protein sequence ID" value="MBA4680163.1"/>
    <property type="molecule type" value="Transcribed_RNA"/>
</dbReference>
<sequence>MPIINHRGSNHSRIWRHLGLAKMIIGGHINCLCCHCRCPVHFSGIFRCLGSRFISLVIHRGGNHNRIRRHLRMALSNILCSSQSALHRHITRVMSLPHREHVNRISILRIHLILDSLVGLDIRLIHCRIRCNWHRTGIILGNIVSLRSRVDVLLWRCL</sequence>